<dbReference type="InterPro" id="IPR029058">
    <property type="entry name" value="AB_hydrolase_fold"/>
</dbReference>
<dbReference type="Proteomes" id="UP000007883">
    <property type="component" value="Chromosome"/>
</dbReference>
<evidence type="ECO:0000313" key="5">
    <source>
        <dbReference type="Proteomes" id="UP000007883"/>
    </source>
</evidence>
<keyword evidence="2" id="KW-0378">Hydrolase</keyword>
<proteinExistence type="inferred from homology"/>
<dbReference type="STRING" id="983917.RGE_30680"/>
<dbReference type="HOGENOM" id="CLU_039834_3_0_4"/>
<name>I0HTS0_RUBGI</name>
<dbReference type="RefSeq" id="WP_014429268.1">
    <property type="nucleotide sequence ID" value="NC_017075.1"/>
</dbReference>
<dbReference type="PATRIC" id="fig|983917.3.peg.2993"/>
<evidence type="ECO:0000313" key="4">
    <source>
        <dbReference type="EMBL" id="BAL96407.1"/>
    </source>
</evidence>
<dbReference type="Gene3D" id="3.40.50.1820">
    <property type="entry name" value="alpha/beta hydrolase"/>
    <property type="match status" value="1"/>
</dbReference>
<comment type="similarity">
    <text evidence="1">Belongs to the esterase D family.</text>
</comment>
<protein>
    <recommendedName>
        <fullName evidence="6">Esterase</fullName>
    </recommendedName>
</protein>
<dbReference type="InterPro" id="IPR052558">
    <property type="entry name" value="Siderophore_Hydrolase_D"/>
</dbReference>
<dbReference type="PANTHER" id="PTHR40841:SF2">
    <property type="entry name" value="SIDEROPHORE-DEGRADING ESTERASE (EUROFUNG)"/>
    <property type="match status" value="1"/>
</dbReference>
<evidence type="ECO:0008006" key="6">
    <source>
        <dbReference type="Google" id="ProtNLM"/>
    </source>
</evidence>
<keyword evidence="3" id="KW-0732">Signal</keyword>
<dbReference type="GO" id="GO:0016788">
    <property type="term" value="F:hydrolase activity, acting on ester bonds"/>
    <property type="evidence" value="ECO:0007669"/>
    <property type="project" value="TreeGrafter"/>
</dbReference>
<dbReference type="InterPro" id="IPR000801">
    <property type="entry name" value="Esterase-like"/>
</dbReference>
<accession>I0HTS0</accession>
<dbReference type="Pfam" id="PF00756">
    <property type="entry name" value="Esterase"/>
    <property type="match status" value="1"/>
</dbReference>
<feature type="chain" id="PRO_5003629272" description="Esterase" evidence="3">
    <location>
        <begin position="25"/>
        <end position="302"/>
    </location>
</feature>
<organism evidence="4 5">
    <name type="scientific">Rubrivivax gelatinosus (strain NBRC 100245 / IL144)</name>
    <dbReference type="NCBI Taxonomy" id="983917"/>
    <lineage>
        <taxon>Bacteria</taxon>
        <taxon>Pseudomonadati</taxon>
        <taxon>Pseudomonadota</taxon>
        <taxon>Betaproteobacteria</taxon>
        <taxon>Burkholderiales</taxon>
        <taxon>Sphaerotilaceae</taxon>
        <taxon>Rubrivivax</taxon>
    </lineage>
</organism>
<sequence length="302" mass="32300">MPASTLRRALGALVLVLAAGSAPAADAPVKLPGARQFELASEATGQRYRVFVSEPDAPPPAAGYPVLYVLDGNAAFPVAAFLARSVASRREVTGQPPVLVVGIGYPGDADFDVAARRRDYTVGVAEPGAQALEGGADRFLDFVERELKPRIAARHAVDARRQALFGHSFGGLLVLHAAFTRPASFTTFLASSPSIWWNERRVLDGLARAPAAAPRLQISVGALEDAPPPGRLSAETLALLARRPMVSEARALAARLQAQPAWQGRIAFHEFEGEHHGWVWLPALSRGLQFFLDQPAQGEPTR</sequence>
<evidence type="ECO:0000256" key="2">
    <source>
        <dbReference type="ARBA" id="ARBA00022801"/>
    </source>
</evidence>
<evidence type="ECO:0000256" key="3">
    <source>
        <dbReference type="SAM" id="SignalP"/>
    </source>
</evidence>
<dbReference type="SUPFAM" id="SSF53474">
    <property type="entry name" value="alpha/beta-Hydrolases"/>
    <property type="match status" value="1"/>
</dbReference>
<dbReference type="PANTHER" id="PTHR40841">
    <property type="entry name" value="SIDEROPHORE TRIACETYLFUSARININE C ESTERASE"/>
    <property type="match status" value="1"/>
</dbReference>
<feature type="signal peptide" evidence="3">
    <location>
        <begin position="1"/>
        <end position="24"/>
    </location>
</feature>
<dbReference type="AlphaFoldDB" id="I0HTS0"/>
<dbReference type="eggNOG" id="COG2819">
    <property type="taxonomic scope" value="Bacteria"/>
</dbReference>
<evidence type="ECO:0000256" key="1">
    <source>
        <dbReference type="ARBA" id="ARBA00005622"/>
    </source>
</evidence>
<dbReference type="EMBL" id="AP012320">
    <property type="protein sequence ID" value="BAL96407.1"/>
    <property type="molecule type" value="Genomic_DNA"/>
</dbReference>
<reference evidence="4 5" key="1">
    <citation type="journal article" date="2012" name="J. Bacteriol.">
        <title>Complete genome sequence of phototrophic betaproteobacterium Rubrivivax gelatinosus IL144.</title>
        <authorList>
            <person name="Nagashima S."/>
            <person name="Kamimura A."/>
            <person name="Shimizu T."/>
            <person name="Nakamura-isaki S."/>
            <person name="Aono E."/>
            <person name="Sakamoto K."/>
            <person name="Ichikawa N."/>
            <person name="Nakazawa H."/>
            <person name="Sekine M."/>
            <person name="Yamazaki S."/>
            <person name="Fujita N."/>
            <person name="Shimada K."/>
            <person name="Hanada S."/>
            <person name="Nagashima K.V.P."/>
        </authorList>
    </citation>
    <scope>NUCLEOTIDE SEQUENCE [LARGE SCALE GENOMIC DNA]</scope>
    <source>
        <strain evidence="5">NBRC 100245 / IL144</strain>
    </source>
</reference>
<gene>
    <name evidence="4" type="ordered locus">RGE_30680</name>
</gene>
<keyword evidence="5" id="KW-1185">Reference proteome</keyword>
<dbReference type="KEGG" id="rge:RGE_30680"/>